<evidence type="ECO:0000313" key="1">
    <source>
        <dbReference type="EMBL" id="BDR59374.1"/>
    </source>
</evidence>
<sequence length="175" mass="20298">MSDKKLLNNFCQELNMGSFLAYYQSLTKFVINNPEEFNDEVRSAWGLEELISIDPRKYLVDQPDLCLKMEAKRLSGKHKSIDTLAMSIRDTLWDRVTIYSGKDCPITPENELRFIKIVYENNSDRILLECSECGWTEDIQGNQYQGPIGKVFPVTIDEVENTYDNIRGSIDKRKK</sequence>
<dbReference type="Proteomes" id="UP001321861">
    <property type="component" value="Chromosome"/>
</dbReference>
<proteinExistence type="predicted"/>
<evidence type="ECO:0000313" key="2">
    <source>
        <dbReference type="Proteomes" id="UP001321861"/>
    </source>
</evidence>
<keyword evidence="2" id="KW-1185">Reference proteome</keyword>
<reference evidence="1 2" key="1">
    <citation type="journal article" date="2023" name="Microbiol. Spectr.">
        <title>Symbiosis of Carpenter Bees with Uncharacterized Lactic Acid Bacteria Showing NAD Auxotrophy.</title>
        <authorList>
            <person name="Kawasaki S."/>
            <person name="Ozawa K."/>
            <person name="Mori T."/>
            <person name="Yamamoto A."/>
            <person name="Ito M."/>
            <person name="Ohkuma M."/>
            <person name="Sakamoto M."/>
            <person name="Matsutani M."/>
        </authorList>
    </citation>
    <scope>NUCLEOTIDE SEQUENCE [LARGE SCALE GENOMIC DNA]</scope>
    <source>
        <strain evidence="1 2">XA3</strain>
    </source>
</reference>
<organism evidence="1 2">
    <name type="scientific">Xylocopilactobacillus apicola</name>
    <dbReference type="NCBI Taxonomy" id="2932184"/>
    <lineage>
        <taxon>Bacteria</taxon>
        <taxon>Bacillati</taxon>
        <taxon>Bacillota</taxon>
        <taxon>Bacilli</taxon>
        <taxon>Lactobacillales</taxon>
        <taxon>Lactobacillaceae</taxon>
        <taxon>Xylocopilactobacillus</taxon>
    </lineage>
</organism>
<dbReference type="AlphaFoldDB" id="A0AAU9DTC7"/>
<dbReference type="RefSeq" id="WP_317635173.1">
    <property type="nucleotide sequence ID" value="NZ_AP026802.1"/>
</dbReference>
<protein>
    <submittedName>
        <fullName evidence="1">Uncharacterized protein</fullName>
    </submittedName>
</protein>
<name>A0AAU9DTC7_9LACO</name>
<gene>
    <name evidence="1" type="ORF">XA3_18150</name>
</gene>
<dbReference type="EMBL" id="AP026802">
    <property type="protein sequence ID" value="BDR59374.1"/>
    <property type="molecule type" value="Genomic_DNA"/>
</dbReference>
<accession>A0AAU9DTC7</accession>
<dbReference type="KEGG" id="xap:XA3_18150"/>